<dbReference type="EMBL" id="RRYP01017204">
    <property type="protein sequence ID" value="TNV74271.1"/>
    <property type="molecule type" value="Genomic_DNA"/>
</dbReference>
<name>A0A8J8SXT6_HALGN</name>
<proteinExistence type="predicted"/>
<keyword evidence="6" id="KW-1185">Reference proteome</keyword>
<evidence type="ECO:0000313" key="5">
    <source>
        <dbReference type="EMBL" id="TNV74271.1"/>
    </source>
</evidence>
<keyword evidence="1" id="KW-0677">Repeat</keyword>
<dbReference type="AlphaFoldDB" id="A0A8J8SXT6"/>
<dbReference type="InterPro" id="IPR002110">
    <property type="entry name" value="Ankyrin_rpt"/>
</dbReference>
<evidence type="ECO:0000256" key="1">
    <source>
        <dbReference type="ARBA" id="ARBA00022737"/>
    </source>
</evidence>
<feature type="repeat" description="ANK" evidence="3">
    <location>
        <begin position="451"/>
        <end position="473"/>
    </location>
</feature>
<evidence type="ECO:0000256" key="2">
    <source>
        <dbReference type="ARBA" id="ARBA00023043"/>
    </source>
</evidence>
<organism evidence="5 6">
    <name type="scientific">Halteria grandinella</name>
    <dbReference type="NCBI Taxonomy" id="5974"/>
    <lineage>
        <taxon>Eukaryota</taxon>
        <taxon>Sar</taxon>
        <taxon>Alveolata</taxon>
        <taxon>Ciliophora</taxon>
        <taxon>Intramacronucleata</taxon>
        <taxon>Spirotrichea</taxon>
        <taxon>Stichotrichia</taxon>
        <taxon>Sporadotrichida</taxon>
        <taxon>Halteriidae</taxon>
        <taxon>Halteria</taxon>
    </lineage>
</organism>
<feature type="repeat" description="ANK" evidence="3">
    <location>
        <begin position="629"/>
        <end position="653"/>
    </location>
</feature>
<accession>A0A8J8SXT6</accession>
<feature type="repeat" description="ANK" evidence="3">
    <location>
        <begin position="518"/>
        <end position="540"/>
    </location>
</feature>
<feature type="compositionally biased region" description="Polar residues" evidence="4">
    <location>
        <begin position="1"/>
        <end position="20"/>
    </location>
</feature>
<keyword evidence="2 3" id="KW-0040">ANK repeat</keyword>
<dbReference type="Gene3D" id="1.25.40.20">
    <property type="entry name" value="Ankyrin repeat-containing domain"/>
    <property type="match status" value="4"/>
</dbReference>
<dbReference type="SMART" id="SM00248">
    <property type="entry name" value="ANK"/>
    <property type="match status" value="13"/>
</dbReference>
<dbReference type="PROSITE" id="PS50297">
    <property type="entry name" value="ANK_REP_REGION"/>
    <property type="match status" value="5"/>
</dbReference>
<dbReference type="Pfam" id="PF13606">
    <property type="entry name" value="Ank_3"/>
    <property type="match status" value="1"/>
</dbReference>
<reference evidence="5" key="1">
    <citation type="submission" date="2019-06" db="EMBL/GenBank/DDBJ databases">
        <authorList>
            <person name="Zheng W."/>
        </authorList>
    </citation>
    <scope>NUCLEOTIDE SEQUENCE</scope>
    <source>
        <strain evidence="5">QDHG01</strain>
    </source>
</reference>
<dbReference type="InterPro" id="IPR036770">
    <property type="entry name" value="Ankyrin_rpt-contain_sf"/>
</dbReference>
<dbReference type="Proteomes" id="UP000785679">
    <property type="component" value="Unassembled WGS sequence"/>
</dbReference>
<evidence type="ECO:0000256" key="4">
    <source>
        <dbReference type="SAM" id="MobiDB-lite"/>
    </source>
</evidence>
<gene>
    <name evidence="5" type="ORF">FGO68_gene7239</name>
</gene>
<feature type="repeat" description="ANK" evidence="3">
    <location>
        <begin position="485"/>
        <end position="517"/>
    </location>
</feature>
<sequence>MLQQHSLNNSMNNKSSAQKENQTEEALRYIDTGDLQAFQELLEKTLWYQSNGGASPLNNSGKQTRSPKQNQKFDEWAILMRIVKTERVEFLKEILIKQAFTVTQKDVKTGDSILHIAAFQGKIGFVKAMLLNQPQPLFELEEINIKNEDGNTPLSYASLKGNLELVKLLHSKGASVVHKNSQGLSPLMLAIYQSHYFVVHYLLSIEAVYDSVGTALELFKCLQFSISSICGGSSSQIFYLLFEVFESKIDDIFGQFQPQITIWDMKVNPSQEADLVTANGLINVGSTLALLGDQGLHHQNSYYDQSNSLIQQHAPGSSVGGYTLLHYACSSGNYEIFDYILLKLTSIYGSLKKALLDRDNPSKEVPLHWAVLRNHQKLVKRLIQEHRIIAELLGGEDSESQQDEQTFRGILDIENANQQTPFFVAIIKGFLGVAELLSADGMSRIDTKDMIGDTPLHWAVMLGNQRTVDFLLDFNELNIDCQNIHAYTPLMVACTNSHTPLIKTLIQNKAQVNKENHEGMTPLHAACLAGNIKAVDLLLEQSEADFMRKDKSNMIPMHYAVIKDQAKLIRHLQQERHFSVLQRKYFYQADPNSSHSLTLMALAVLNGSYNTIKLLAEEWGESLESRDPEGNTYLHLAAMSGHVSVFMYLLSTGRLSYQSKNTRGKTAIQLAKMMKNEHIIDYLQEIFGDANMLTGKAK</sequence>
<dbReference type="PANTHER" id="PTHR24198">
    <property type="entry name" value="ANKYRIN REPEAT AND PROTEIN KINASE DOMAIN-CONTAINING PROTEIN"/>
    <property type="match status" value="1"/>
</dbReference>
<feature type="repeat" description="ANK" evidence="3">
    <location>
        <begin position="149"/>
        <end position="181"/>
    </location>
</feature>
<evidence type="ECO:0008006" key="7">
    <source>
        <dbReference type="Google" id="ProtNLM"/>
    </source>
</evidence>
<dbReference type="Pfam" id="PF12796">
    <property type="entry name" value="Ank_2"/>
    <property type="match status" value="4"/>
</dbReference>
<protein>
    <recommendedName>
        <fullName evidence="7">Ankyrin repeat domain-containing protein</fullName>
    </recommendedName>
</protein>
<dbReference type="SUPFAM" id="SSF48403">
    <property type="entry name" value="Ankyrin repeat"/>
    <property type="match status" value="3"/>
</dbReference>
<evidence type="ECO:0000256" key="3">
    <source>
        <dbReference type="PROSITE-ProRule" id="PRU00023"/>
    </source>
</evidence>
<dbReference type="PROSITE" id="PS50088">
    <property type="entry name" value="ANK_REPEAT"/>
    <property type="match status" value="5"/>
</dbReference>
<evidence type="ECO:0000313" key="6">
    <source>
        <dbReference type="Proteomes" id="UP000785679"/>
    </source>
</evidence>
<dbReference type="PANTHER" id="PTHR24198:SF165">
    <property type="entry name" value="ANKYRIN REPEAT-CONTAINING PROTEIN-RELATED"/>
    <property type="match status" value="1"/>
</dbReference>
<comment type="caution">
    <text evidence="5">The sequence shown here is derived from an EMBL/GenBank/DDBJ whole genome shotgun (WGS) entry which is preliminary data.</text>
</comment>
<feature type="region of interest" description="Disordered" evidence="4">
    <location>
        <begin position="1"/>
        <end position="23"/>
    </location>
</feature>
<dbReference type="OrthoDB" id="307232at2759"/>